<protein>
    <submittedName>
        <fullName evidence="1">Uncharacterized protein</fullName>
    </submittedName>
</protein>
<dbReference type="HOGENOM" id="CLU_155443_0_0_1"/>
<dbReference type="EMBL" id="CH964154">
    <property type="protein sequence ID" value="EDW79712.2"/>
    <property type="molecule type" value="Genomic_DNA"/>
</dbReference>
<dbReference type="AlphaFoldDB" id="B4N5S3"/>
<keyword evidence="2" id="KW-1185">Reference proteome</keyword>
<gene>
    <name evidence="1" type="primary">Dwil\GK18882</name>
    <name evidence="1" type="ORF">Dwil_GK18882</name>
</gene>
<sequence>MTEDSLRWDDQTNATSTELPNIDNRILIDTLPKCKTGYELRANRCRKSA</sequence>
<accession>B4N5S3</accession>
<dbReference type="InParanoid" id="B4N5S3"/>
<reference evidence="1 2" key="1">
    <citation type="journal article" date="2007" name="Nature">
        <title>Evolution of genes and genomes on the Drosophila phylogeny.</title>
        <authorList>
            <consortium name="Drosophila 12 Genomes Consortium"/>
            <person name="Clark A.G."/>
            <person name="Eisen M.B."/>
            <person name="Smith D.R."/>
            <person name="Bergman C.M."/>
            <person name="Oliver B."/>
            <person name="Markow T.A."/>
            <person name="Kaufman T.C."/>
            <person name="Kellis M."/>
            <person name="Gelbart W."/>
            <person name="Iyer V.N."/>
            <person name="Pollard D.A."/>
            <person name="Sackton T.B."/>
            <person name="Larracuente A.M."/>
            <person name="Singh N.D."/>
            <person name="Abad J.P."/>
            <person name="Abt D.N."/>
            <person name="Adryan B."/>
            <person name="Aguade M."/>
            <person name="Akashi H."/>
            <person name="Anderson W.W."/>
            <person name="Aquadro C.F."/>
            <person name="Ardell D.H."/>
            <person name="Arguello R."/>
            <person name="Artieri C.G."/>
            <person name="Barbash D.A."/>
            <person name="Barker D."/>
            <person name="Barsanti P."/>
            <person name="Batterham P."/>
            <person name="Batzoglou S."/>
            <person name="Begun D."/>
            <person name="Bhutkar A."/>
            <person name="Blanco E."/>
            <person name="Bosak S.A."/>
            <person name="Bradley R.K."/>
            <person name="Brand A.D."/>
            <person name="Brent M.R."/>
            <person name="Brooks A.N."/>
            <person name="Brown R.H."/>
            <person name="Butlin R.K."/>
            <person name="Caggese C."/>
            <person name="Calvi B.R."/>
            <person name="Bernardo de Carvalho A."/>
            <person name="Caspi A."/>
            <person name="Castrezana S."/>
            <person name="Celniker S.E."/>
            <person name="Chang J.L."/>
            <person name="Chapple C."/>
            <person name="Chatterji S."/>
            <person name="Chinwalla A."/>
            <person name="Civetta A."/>
            <person name="Clifton S.W."/>
            <person name="Comeron J.M."/>
            <person name="Costello J.C."/>
            <person name="Coyne J.A."/>
            <person name="Daub J."/>
            <person name="David R.G."/>
            <person name="Delcher A.L."/>
            <person name="Delehaunty K."/>
            <person name="Do C.B."/>
            <person name="Ebling H."/>
            <person name="Edwards K."/>
            <person name="Eickbush T."/>
            <person name="Evans J.D."/>
            <person name="Filipski A."/>
            <person name="Findeiss S."/>
            <person name="Freyhult E."/>
            <person name="Fulton L."/>
            <person name="Fulton R."/>
            <person name="Garcia A.C."/>
            <person name="Gardiner A."/>
            <person name="Garfield D.A."/>
            <person name="Garvin B.E."/>
            <person name="Gibson G."/>
            <person name="Gilbert D."/>
            <person name="Gnerre S."/>
            <person name="Godfrey J."/>
            <person name="Good R."/>
            <person name="Gotea V."/>
            <person name="Gravely B."/>
            <person name="Greenberg A.J."/>
            <person name="Griffiths-Jones S."/>
            <person name="Gross S."/>
            <person name="Guigo R."/>
            <person name="Gustafson E.A."/>
            <person name="Haerty W."/>
            <person name="Hahn M.W."/>
            <person name="Halligan D.L."/>
            <person name="Halpern A.L."/>
            <person name="Halter G.M."/>
            <person name="Han M.V."/>
            <person name="Heger A."/>
            <person name="Hillier L."/>
            <person name="Hinrichs A.S."/>
            <person name="Holmes I."/>
            <person name="Hoskins R.A."/>
            <person name="Hubisz M.J."/>
            <person name="Hultmark D."/>
            <person name="Huntley M.A."/>
            <person name="Jaffe D.B."/>
            <person name="Jagadeeshan S."/>
            <person name="Jeck W.R."/>
            <person name="Johnson J."/>
            <person name="Jones C.D."/>
            <person name="Jordan W.C."/>
            <person name="Karpen G.H."/>
            <person name="Kataoka E."/>
            <person name="Keightley P.D."/>
            <person name="Kheradpour P."/>
            <person name="Kirkness E.F."/>
            <person name="Koerich L.B."/>
            <person name="Kristiansen K."/>
            <person name="Kudrna D."/>
            <person name="Kulathinal R.J."/>
            <person name="Kumar S."/>
            <person name="Kwok R."/>
            <person name="Lander E."/>
            <person name="Langley C.H."/>
            <person name="Lapoint R."/>
            <person name="Lazzaro B.P."/>
            <person name="Lee S.J."/>
            <person name="Levesque L."/>
            <person name="Li R."/>
            <person name="Lin C.F."/>
            <person name="Lin M.F."/>
            <person name="Lindblad-Toh K."/>
            <person name="Llopart A."/>
            <person name="Long M."/>
            <person name="Low L."/>
            <person name="Lozovsky E."/>
            <person name="Lu J."/>
            <person name="Luo M."/>
            <person name="Machado C.A."/>
            <person name="Makalowski W."/>
            <person name="Marzo M."/>
            <person name="Matsuda M."/>
            <person name="Matzkin L."/>
            <person name="McAllister B."/>
            <person name="McBride C.S."/>
            <person name="McKernan B."/>
            <person name="McKernan K."/>
            <person name="Mendez-Lago M."/>
            <person name="Minx P."/>
            <person name="Mollenhauer M.U."/>
            <person name="Montooth K."/>
            <person name="Mount S.M."/>
            <person name="Mu X."/>
            <person name="Myers E."/>
            <person name="Negre B."/>
            <person name="Newfeld S."/>
            <person name="Nielsen R."/>
            <person name="Noor M.A."/>
            <person name="O'Grady P."/>
            <person name="Pachter L."/>
            <person name="Papaceit M."/>
            <person name="Parisi M.J."/>
            <person name="Parisi M."/>
            <person name="Parts L."/>
            <person name="Pedersen J.S."/>
            <person name="Pesole G."/>
            <person name="Phillippy A.M."/>
            <person name="Ponting C.P."/>
            <person name="Pop M."/>
            <person name="Porcelli D."/>
            <person name="Powell J.R."/>
            <person name="Prohaska S."/>
            <person name="Pruitt K."/>
            <person name="Puig M."/>
            <person name="Quesneville H."/>
            <person name="Ram K.R."/>
            <person name="Rand D."/>
            <person name="Rasmussen M.D."/>
            <person name="Reed L.K."/>
            <person name="Reenan R."/>
            <person name="Reily A."/>
            <person name="Remington K.A."/>
            <person name="Rieger T.T."/>
            <person name="Ritchie M.G."/>
            <person name="Robin C."/>
            <person name="Rogers Y.H."/>
            <person name="Rohde C."/>
            <person name="Rozas J."/>
            <person name="Rubenfield M.J."/>
            <person name="Ruiz A."/>
            <person name="Russo S."/>
            <person name="Salzberg S.L."/>
            <person name="Sanchez-Gracia A."/>
            <person name="Saranga D.J."/>
            <person name="Sato H."/>
            <person name="Schaeffer S.W."/>
            <person name="Schatz M.C."/>
            <person name="Schlenke T."/>
            <person name="Schwartz R."/>
            <person name="Segarra C."/>
            <person name="Singh R.S."/>
            <person name="Sirot L."/>
            <person name="Sirota M."/>
            <person name="Sisneros N.B."/>
            <person name="Smith C.D."/>
            <person name="Smith T.F."/>
            <person name="Spieth J."/>
            <person name="Stage D.E."/>
            <person name="Stark A."/>
            <person name="Stephan W."/>
            <person name="Strausberg R.L."/>
            <person name="Strempel S."/>
            <person name="Sturgill D."/>
            <person name="Sutton G."/>
            <person name="Sutton G.G."/>
            <person name="Tao W."/>
            <person name="Teichmann S."/>
            <person name="Tobari Y.N."/>
            <person name="Tomimura Y."/>
            <person name="Tsolas J.M."/>
            <person name="Valente V.L."/>
            <person name="Venter E."/>
            <person name="Venter J.C."/>
            <person name="Vicario S."/>
            <person name="Vieira F.G."/>
            <person name="Vilella A.J."/>
            <person name="Villasante A."/>
            <person name="Walenz B."/>
            <person name="Wang J."/>
            <person name="Wasserman M."/>
            <person name="Watts T."/>
            <person name="Wilson D."/>
            <person name="Wilson R.K."/>
            <person name="Wing R.A."/>
            <person name="Wolfner M.F."/>
            <person name="Wong A."/>
            <person name="Wong G.K."/>
            <person name="Wu C.I."/>
            <person name="Wu G."/>
            <person name="Yamamoto D."/>
            <person name="Yang H.P."/>
            <person name="Yang S.P."/>
            <person name="Yorke J.A."/>
            <person name="Yoshida K."/>
            <person name="Zdobnov E."/>
            <person name="Zhang P."/>
            <person name="Zhang Y."/>
            <person name="Zimin A.V."/>
            <person name="Baldwin J."/>
            <person name="Abdouelleil A."/>
            <person name="Abdulkadir J."/>
            <person name="Abebe A."/>
            <person name="Abera B."/>
            <person name="Abreu J."/>
            <person name="Acer S.C."/>
            <person name="Aftuck L."/>
            <person name="Alexander A."/>
            <person name="An P."/>
            <person name="Anderson E."/>
            <person name="Anderson S."/>
            <person name="Arachi H."/>
            <person name="Azer M."/>
            <person name="Bachantsang P."/>
            <person name="Barry A."/>
            <person name="Bayul T."/>
            <person name="Berlin A."/>
            <person name="Bessette D."/>
            <person name="Bloom T."/>
            <person name="Blye J."/>
            <person name="Boguslavskiy L."/>
            <person name="Bonnet C."/>
            <person name="Boukhgalter B."/>
            <person name="Bourzgui I."/>
            <person name="Brown A."/>
            <person name="Cahill P."/>
            <person name="Channer S."/>
            <person name="Cheshatsang Y."/>
            <person name="Chuda L."/>
            <person name="Citroen M."/>
            <person name="Collymore A."/>
            <person name="Cooke P."/>
            <person name="Costello M."/>
            <person name="D'Aco K."/>
            <person name="Daza R."/>
            <person name="De Haan G."/>
            <person name="DeGray S."/>
            <person name="DeMaso C."/>
            <person name="Dhargay N."/>
            <person name="Dooley K."/>
            <person name="Dooley E."/>
            <person name="Doricent M."/>
            <person name="Dorje P."/>
            <person name="Dorjee K."/>
            <person name="Dupes A."/>
            <person name="Elong R."/>
            <person name="Falk J."/>
            <person name="Farina A."/>
            <person name="Faro S."/>
            <person name="Ferguson D."/>
            <person name="Fisher S."/>
            <person name="Foley C.D."/>
            <person name="Franke A."/>
            <person name="Friedrich D."/>
            <person name="Gadbois L."/>
            <person name="Gearin G."/>
            <person name="Gearin C.R."/>
            <person name="Giannoukos G."/>
            <person name="Goode T."/>
            <person name="Graham J."/>
            <person name="Grandbois E."/>
            <person name="Grewal S."/>
            <person name="Gyaltsen K."/>
            <person name="Hafez N."/>
            <person name="Hagos B."/>
            <person name="Hall J."/>
            <person name="Henson C."/>
            <person name="Hollinger A."/>
            <person name="Honan T."/>
            <person name="Huard M.D."/>
            <person name="Hughes L."/>
            <person name="Hurhula B."/>
            <person name="Husby M.E."/>
            <person name="Kamat A."/>
            <person name="Kanga B."/>
            <person name="Kashin S."/>
            <person name="Khazanovich D."/>
            <person name="Kisner P."/>
            <person name="Lance K."/>
            <person name="Lara M."/>
            <person name="Lee W."/>
            <person name="Lennon N."/>
            <person name="Letendre F."/>
            <person name="LeVine R."/>
            <person name="Lipovsky A."/>
            <person name="Liu X."/>
            <person name="Liu J."/>
            <person name="Liu S."/>
            <person name="Lokyitsang T."/>
            <person name="Lokyitsang Y."/>
            <person name="Lubonja R."/>
            <person name="Lui A."/>
            <person name="MacDonald P."/>
            <person name="Magnisalis V."/>
            <person name="Maru K."/>
            <person name="Matthews C."/>
            <person name="McCusker W."/>
            <person name="McDonough S."/>
            <person name="Mehta T."/>
            <person name="Meldrim J."/>
            <person name="Meneus L."/>
            <person name="Mihai O."/>
            <person name="Mihalev A."/>
            <person name="Mihova T."/>
            <person name="Mittelman R."/>
            <person name="Mlenga V."/>
            <person name="Montmayeur A."/>
            <person name="Mulrain L."/>
            <person name="Navidi A."/>
            <person name="Naylor J."/>
            <person name="Negash T."/>
            <person name="Nguyen T."/>
            <person name="Nguyen N."/>
            <person name="Nicol R."/>
            <person name="Norbu C."/>
            <person name="Norbu N."/>
            <person name="Novod N."/>
            <person name="O'Neill B."/>
            <person name="Osman S."/>
            <person name="Markiewicz E."/>
            <person name="Oyono O.L."/>
            <person name="Patti C."/>
            <person name="Phunkhang P."/>
            <person name="Pierre F."/>
            <person name="Priest M."/>
            <person name="Raghuraman S."/>
            <person name="Rege F."/>
            <person name="Reyes R."/>
            <person name="Rise C."/>
            <person name="Rogov P."/>
            <person name="Ross K."/>
            <person name="Ryan E."/>
            <person name="Settipalli S."/>
            <person name="Shea T."/>
            <person name="Sherpa N."/>
            <person name="Shi L."/>
            <person name="Shih D."/>
            <person name="Sparrow T."/>
            <person name="Spaulding J."/>
            <person name="Stalker J."/>
            <person name="Stange-Thomann N."/>
            <person name="Stavropoulos S."/>
            <person name="Stone C."/>
            <person name="Strader C."/>
            <person name="Tesfaye S."/>
            <person name="Thomson T."/>
            <person name="Thoulutsang Y."/>
            <person name="Thoulutsang D."/>
            <person name="Topham K."/>
            <person name="Topping I."/>
            <person name="Tsamla T."/>
            <person name="Vassiliev H."/>
            <person name="Vo A."/>
            <person name="Wangchuk T."/>
            <person name="Wangdi T."/>
            <person name="Weiand M."/>
            <person name="Wilkinson J."/>
            <person name="Wilson A."/>
            <person name="Yadav S."/>
            <person name="Young G."/>
            <person name="Yu Q."/>
            <person name="Zembek L."/>
            <person name="Zhong D."/>
            <person name="Zimmer A."/>
            <person name="Zwirko Z."/>
            <person name="Jaffe D.B."/>
            <person name="Alvarez P."/>
            <person name="Brockman W."/>
            <person name="Butler J."/>
            <person name="Chin C."/>
            <person name="Gnerre S."/>
            <person name="Grabherr M."/>
            <person name="Kleber M."/>
            <person name="Mauceli E."/>
            <person name="MacCallum I."/>
        </authorList>
    </citation>
    <scope>NUCLEOTIDE SEQUENCE [LARGE SCALE GENOMIC DNA]</scope>
    <source>
        <strain evidence="2">Tucson 14030-0811.24</strain>
    </source>
</reference>
<proteinExistence type="predicted"/>
<evidence type="ECO:0000313" key="2">
    <source>
        <dbReference type="Proteomes" id="UP000007798"/>
    </source>
</evidence>
<dbReference type="OrthoDB" id="7863876at2759"/>
<dbReference type="Proteomes" id="UP000007798">
    <property type="component" value="Unassembled WGS sequence"/>
</dbReference>
<organism evidence="1 2">
    <name type="scientific">Drosophila willistoni</name>
    <name type="common">Fruit fly</name>
    <dbReference type="NCBI Taxonomy" id="7260"/>
    <lineage>
        <taxon>Eukaryota</taxon>
        <taxon>Metazoa</taxon>
        <taxon>Ecdysozoa</taxon>
        <taxon>Arthropoda</taxon>
        <taxon>Hexapoda</taxon>
        <taxon>Insecta</taxon>
        <taxon>Pterygota</taxon>
        <taxon>Neoptera</taxon>
        <taxon>Endopterygota</taxon>
        <taxon>Diptera</taxon>
        <taxon>Brachycera</taxon>
        <taxon>Muscomorpha</taxon>
        <taxon>Ephydroidea</taxon>
        <taxon>Drosophilidae</taxon>
        <taxon>Drosophila</taxon>
        <taxon>Sophophora</taxon>
    </lineage>
</organism>
<name>B4N5S3_DROWI</name>
<evidence type="ECO:0000313" key="1">
    <source>
        <dbReference type="EMBL" id="EDW79712.2"/>
    </source>
</evidence>